<accession>A0ABV8ISD2</accession>
<gene>
    <name evidence="3" type="ORF">ACFO0C_17520</name>
</gene>
<keyword evidence="2" id="KW-0472">Membrane</keyword>
<feature type="transmembrane region" description="Helical" evidence="2">
    <location>
        <begin position="120"/>
        <end position="139"/>
    </location>
</feature>
<feature type="compositionally biased region" description="Basic and acidic residues" evidence="1">
    <location>
        <begin position="58"/>
        <end position="78"/>
    </location>
</feature>
<evidence type="ECO:0008006" key="5">
    <source>
        <dbReference type="Google" id="ProtNLM"/>
    </source>
</evidence>
<dbReference type="EMBL" id="JBHSBL010000016">
    <property type="protein sequence ID" value="MFC4066740.1"/>
    <property type="molecule type" value="Genomic_DNA"/>
</dbReference>
<evidence type="ECO:0000256" key="1">
    <source>
        <dbReference type="SAM" id="MobiDB-lite"/>
    </source>
</evidence>
<feature type="transmembrane region" description="Helical" evidence="2">
    <location>
        <begin position="91"/>
        <end position="114"/>
    </location>
</feature>
<protein>
    <recommendedName>
        <fullName evidence="5">DUF1707 domain-containing protein</fullName>
    </recommendedName>
</protein>
<feature type="region of interest" description="Disordered" evidence="1">
    <location>
        <begin position="46"/>
        <end position="79"/>
    </location>
</feature>
<comment type="caution">
    <text evidence="3">The sequence shown here is derived from an EMBL/GenBank/DDBJ whole genome shotgun (WGS) entry which is preliminary data.</text>
</comment>
<evidence type="ECO:0000256" key="2">
    <source>
        <dbReference type="SAM" id="Phobius"/>
    </source>
</evidence>
<name>A0ABV8ISD2_9ACTN</name>
<evidence type="ECO:0000313" key="3">
    <source>
        <dbReference type="EMBL" id="MFC4066740.1"/>
    </source>
</evidence>
<evidence type="ECO:0000313" key="4">
    <source>
        <dbReference type="Proteomes" id="UP001595867"/>
    </source>
</evidence>
<reference evidence="4" key="1">
    <citation type="journal article" date="2019" name="Int. J. Syst. Evol. Microbiol.">
        <title>The Global Catalogue of Microorganisms (GCM) 10K type strain sequencing project: providing services to taxonomists for standard genome sequencing and annotation.</title>
        <authorList>
            <consortium name="The Broad Institute Genomics Platform"/>
            <consortium name="The Broad Institute Genome Sequencing Center for Infectious Disease"/>
            <person name="Wu L."/>
            <person name="Ma J."/>
        </authorList>
    </citation>
    <scope>NUCLEOTIDE SEQUENCE [LARGE SCALE GENOMIC DNA]</scope>
    <source>
        <strain evidence="4">TBRC 5832</strain>
    </source>
</reference>
<keyword evidence="2" id="KW-0812">Transmembrane</keyword>
<proteinExistence type="predicted"/>
<sequence length="168" mass="17822">MRFENRDDAALDAGLRDLGNEARVTHSRSHLDAVYAETVARLDAQTKAAKPGRVPVRASERDGGLLTDPRAEDTRDTSAHSAHAARVTIRILAGAAAAVITIIALVLTVVTWTGPGTSGVILSGLLTAPMAFLVTYRSVSRALGVLMGHLSSDDKPSQNRNGRWKQGS</sequence>
<keyword evidence="4" id="KW-1185">Reference proteome</keyword>
<dbReference type="RefSeq" id="WP_378067713.1">
    <property type="nucleotide sequence ID" value="NZ_JBHSBL010000016.1"/>
</dbReference>
<keyword evidence="2" id="KW-1133">Transmembrane helix</keyword>
<dbReference type="Proteomes" id="UP001595867">
    <property type="component" value="Unassembled WGS sequence"/>
</dbReference>
<organism evidence="3 4">
    <name type="scientific">Actinoplanes subglobosus</name>
    <dbReference type="NCBI Taxonomy" id="1547892"/>
    <lineage>
        <taxon>Bacteria</taxon>
        <taxon>Bacillati</taxon>
        <taxon>Actinomycetota</taxon>
        <taxon>Actinomycetes</taxon>
        <taxon>Micromonosporales</taxon>
        <taxon>Micromonosporaceae</taxon>
        <taxon>Actinoplanes</taxon>
    </lineage>
</organism>